<dbReference type="KEGG" id="vcop:MM50RIKEN_18730"/>
<evidence type="ECO:0000313" key="1">
    <source>
        <dbReference type="EMBL" id="BCK82110.1"/>
    </source>
</evidence>
<dbReference type="RefSeq" id="WP_213540705.1">
    <property type="nucleotide sequence ID" value="NZ_AP023418.1"/>
</dbReference>
<evidence type="ECO:0000313" key="2">
    <source>
        <dbReference type="Proteomes" id="UP000681035"/>
    </source>
</evidence>
<gene>
    <name evidence="1" type="ORF">MM50RIKEN_18730</name>
</gene>
<keyword evidence="2" id="KW-1185">Reference proteome</keyword>
<dbReference type="Proteomes" id="UP000681035">
    <property type="component" value="Chromosome"/>
</dbReference>
<accession>A0A810Q288</accession>
<protein>
    <submittedName>
        <fullName evidence="1">Uncharacterized protein</fullName>
    </submittedName>
</protein>
<sequence>MALVTKMNRCAVCGSSQISLMADGKYYHCEACGATSNHTMPAADLAKVDRISLMGGSTEEIKALRHRYPRLGLTTWTKENRVQL</sequence>
<name>A0A810Q288_9FIRM</name>
<organism evidence="1 2">
    <name type="scientific">Vescimonas coprocola</name>
    <dbReference type="NCBI Taxonomy" id="2714355"/>
    <lineage>
        <taxon>Bacteria</taxon>
        <taxon>Bacillati</taxon>
        <taxon>Bacillota</taxon>
        <taxon>Clostridia</taxon>
        <taxon>Eubacteriales</taxon>
        <taxon>Oscillospiraceae</taxon>
        <taxon>Vescimonas</taxon>
    </lineage>
</organism>
<reference evidence="1" key="1">
    <citation type="submission" date="2020-09" db="EMBL/GenBank/DDBJ databases">
        <title>New species isolated from human feces.</title>
        <authorList>
            <person name="Kitahara M."/>
            <person name="Shigeno Y."/>
            <person name="Shime M."/>
            <person name="Matsumoto Y."/>
            <person name="Nakamura S."/>
            <person name="Motooka D."/>
            <person name="Fukuoka S."/>
            <person name="Nishikawa H."/>
            <person name="Benno Y."/>
        </authorList>
    </citation>
    <scope>NUCLEOTIDE SEQUENCE</scope>
    <source>
        <strain evidence="1">MM50</strain>
    </source>
</reference>
<dbReference type="EMBL" id="AP023418">
    <property type="protein sequence ID" value="BCK82110.1"/>
    <property type="molecule type" value="Genomic_DNA"/>
</dbReference>
<proteinExistence type="predicted"/>
<dbReference type="AlphaFoldDB" id="A0A810Q288"/>